<dbReference type="InterPro" id="IPR001915">
    <property type="entry name" value="Peptidase_M48"/>
</dbReference>
<dbReference type="GO" id="GO:0046872">
    <property type="term" value="F:metal ion binding"/>
    <property type="evidence" value="ECO:0007669"/>
    <property type="project" value="UniProtKB-KW"/>
</dbReference>
<dbReference type="PANTHER" id="PTHR22726">
    <property type="entry name" value="METALLOENDOPEPTIDASE OMA1"/>
    <property type="match status" value="1"/>
</dbReference>
<evidence type="ECO:0000313" key="9">
    <source>
        <dbReference type="EnsemblPlants" id="PNT74798"/>
    </source>
</evidence>
<reference evidence="8" key="2">
    <citation type="submission" date="2017-06" db="EMBL/GenBank/DDBJ databases">
        <title>WGS assembly of Brachypodium distachyon.</title>
        <authorList>
            <consortium name="The International Brachypodium Initiative"/>
            <person name="Lucas S."/>
            <person name="Harmon-Smith M."/>
            <person name="Lail K."/>
            <person name="Tice H."/>
            <person name="Grimwood J."/>
            <person name="Bruce D."/>
            <person name="Barry K."/>
            <person name="Shu S."/>
            <person name="Lindquist E."/>
            <person name="Wang M."/>
            <person name="Pitluck S."/>
            <person name="Vogel J.P."/>
            <person name="Garvin D.F."/>
            <person name="Mockler T.C."/>
            <person name="Schmutz J."/>
            <person name="Rokhsar D."/>
            <person name="Bevan M.W."/>
        </authorList>
    </citation>
    <scope>NUCLEOTIDE SEQUENCE</scope>
    <source>
        <strain evidence="8">Bd21</strain>
    </source>
</reference>
<gene>
    <name evidence="8" type="ORF">BRADI_1g22126v3</name>
</gene>
<dbReference type="Proteomes" id="UP000008810">
    <property type="component" value="Chromosome 1"/>
</dbReference>
<evidence type="ECO:0000313" key="8">
    <source>
        <dbReference type="EMBL" id="PNT74798.1"/>
    </source>
</evidence>
<dbReference type="STRING" id="15368.A0A2K2DKJ5"/>
<dbReference type="GO" id="GO:0016020">
    <property type="term" value="C:membrane"/>
    <property type="evidence" value="ECO:0000318"/>
    <property type="project" value="GO_Central"/>
</dbReference>
<dbReference type="EnsemblPlants" id="PNT74799">
    <property type="protein sequence ID" value="PNT74799"/>
    <property type="gene ID" value="BRADI_1g22126v3"/>
</dbReference>
<keyword evidence="5 6" id="KW-0482">Metalloprotease</keyword>
<comment type="cofactor">
    <cofactor evidence="6">
        <name>Zn(2+)</name>
        <dbReference type="ChEBI" id="CHEBI:29105"/>
    </cofactor>
    <text evidence="6">Binds 1 zinc ion per subunit.</text>
</comment>
<evidence type="ECO:0000313" key="10">
    <source>
        <dbReference type="Proteomes" id="UP000008810"/>
    </source>
</evidence>
<evidence type="ECO:0000256" key="5">
    <source>
        <dbReference type="ARBA" id="ARBA00023049"/>
    </source>
</evidence>
<evidence type="ECO:0000256" key="6">
    <source>
        <dbReference type="RuleBase" id="RU003983"/>
    </source>
</evidence>
<keyword evidence="2" id="KW-0479">Metal-binding</keyword>
<keyword evidence="3 6" id="KW-0378">Hydrolase</keyword>
<comment type="similarity">
    <text evidence="6">Belongs to the peptidase M48 family.</text>
</comment>
<keyword evidence="1 6" id="KW-0645">Protease</keyword>
<dbReference type="GO" id="GO:0004222">
    <property type="term" value="F:metalloendopeptidase activity"/>
    <property type="evidence" value="ECO:0000318"/>
    <property type="project" value="GO_Central"/>
</dbReference>
<dbReference type="EnsemblPlants" id="PNT74798">
    <property type="protein sequence ID" value="PNT74798"/>
    <property type="gene ID" value="BRADI_1g22126v3"/>
</dbReference>
<reference evidence="9" key="3">
    <citation type="submission" date="2018-08" db="UniProtKB">
        <authorList>
            <consortium name="EnsemblPlants"/>
        </authorList>
    </citation>
    <scope>IDENTIFICATION</scope>
    <source>
        <strain evidence="9">cv. Bd21</strain>
    </source>
</reference>
<dbReference type="EMBL" id="CM000880">
    <property type="protein sequence ID" value="PNT74799.1"/>
    <property type="molecule type" value="Genomic_DNA"/>
</dbReference>
<evidence type="ECO:0000256" key="3">
    <source>
        <dbReference type="ARBA" id="ARBA00022801"/>
    </source>
</evidence>
<accession>A0A2K2DKJ5</accession>
<feature type="domain" description="Peptidase M48" evidence="7">
    <location>
        <begin position="31"/>
        <end position="92"/>
    </location>
</feature>
<organism evidence="8">
    <name type="scientific">Brachypodium distachyon</name>
    <name type="common">Purple false brome</name>
    <name type="synonym">Trachynia distachya</name>
    <dbReference type="NCBI Taxonomy" id="15368"/>
    <lineage>
        <taxon>Eukaryota</taxon>
        <taxon>Viridiplantae</taxon>
        <taxon>Streptophyta</taxon>
        <taxon>Embryophyta</taxon>
        <taxon>Tracheophyta</taxon>
        <taxon>Spermatophyta</taxon>
        <taxon>Magnoliopsida</taxon>
        <taxon>Liliopsida</taxon>
        <taxon>Poales</taxon>
        <taxon>Poaceae</taxon>
        <taxon>BOP clade</taxon>
        <taxon>Pooideae</taxon>
        <taxon>Stipodae</taxon>
        <taxon>Brachypodieae</taxon>
        <taxon>Brachypodium</taxon>
    </lineage>
</organism>
<evidence type="ECO:0000256" key="4">
    <source>
        <dbReference type="ARBA" id="ARBA00022833"/>
    </source>
</evidence>
<dbReference type="PANTHER" id="PTHR22726:SF1">
    <property type="entry name" value="METALLOENDOPEPTIDASE OMA1, MITOCHONDRIAL"/>
    <property type="match status" value="1"/>
</dbReference>
<reference evidence="8 9" key="1">
    <citation type="journal article" date="2010" name="Nature">
        <title>Genome sequencing and analysis of the model grass Brachypodium distachyon.</title>
        <authorList>
            <consortium name="International Brachypodium Initiative"/>
        </authorList>
    </citation>
    <scope>NUCLEOTIDE SEQUENCE [LARGE SCALE GENOMIC DNA]</scope>
    <source>
        <strain evidence="8 9">Bd21</strain>
    </source>
</reference>
<dbReference type="Gramene" id="PNT74798">
    <property type="protein sequence ID" value="PNT74798"/>
    <property type="gene ID" value="BRADI_1g22126v3"/>
</dbReference>
<dbReference type="AlphaFoldDB" id="A0A2K2DKJ5"/>
<sequence length="118" mass="13400">MLSLLSRLLMRLGKFVARHWAERIIYEWLPQPLKLPFTRRAERDADHIGIMLLGAAGFDPCAAPRALEKFGDSKRGFLNTHPSCKKRSQLLSQSKIMGEALELYREFNPGQDSTEGSL</sequence>
<dbReference type="OrthoDB" id="1418575at2759"/>
<evidence type="ECO:0000256" key="1">
    <source>
        <dbReference type="ARBA" id="ARBA00022670"/>
    </source>
</evidence>
<dbReference type="Gramene" id="PNT74799">
    <property type="protein sequence ID" value="PNT74799"/>
    <property type="gene ID" value="BRADI_1g22126v3"/>
</dbReference>
<dbReference type="Pfam" id="PF01435">
    <property type="entry name" value="Peptidase_M48"/>
    <property type="match status" value="1"/>
</dbReference>
<keyword evidence="10" id="KW-1185">Reference proteome</keyword>
<dbReference type="GO" id="GO:0051603">
    <property type="term" value="P:proteolysis involved in protein catabolic process"/>
    <property type="evidence" value="ECO:0000318"/>
    <property type="project" value="GO_Central"/>
</dbReference>
<dbReference type="InterPro" id="IPR051156">
    <property type="entry name" value="Mito/Outer_Membr_Metalloprot"/>
</dbReference>
<keyword evidence="4 6" id="KW-0862">Zinc</keyword>
<dbReference type="EMBL" id="CM000880">
    <property type="protein sequence ID" value="PNT74798.1"/>
    <property type="molecule type" value="Genomic_DNA"/>
</dbReference>
<dbReference type="InParanoid" id="A0A2K2DKJ5"/>
<protein>
    <recommendedName>
        <fullName evidence="7">Peptidase M48 domain-containing protein</fullName>
    </recommendedName>
</protein>
<proteinExistence type="inferred from homology"/>
<evidence type="ECO:0000259" key="7">
    <source>
        <dbReference type="Pfam" id="PF01435"/>
    </source>
</evidence>
<name>A0A2K2DKJ5_BRADI</name>
<evidence type="ECO:0000256" key="2">
    <source>
        <dbReference type="ARBA" id="ARBA00022723"/>
    </source>
</evidence>